<dbReference type="RefSeq" id="WP_230272981.1">
    <property type="nucleotide sequence ID" value="NZ_JAJKFW010000018.1"/>
</dbReference>
<feature type="transmembrane region" description="Helical" evidence="6">
    <location>
        <begin position="157"/>
        <end position="178"/>
    </location>
</feature>
<organism evidence="7 8">
    <name type="scientific">Rhodopirellula halodulae</name>
    <dbReference type="NCBI Taxonomy" id="2894198"/>
    <lineage>
        <taxon>Bacteria</taxon>
        <taxon>Pseudomonadati</taxon>
        <taxon>Planctomycetota</taxon>
        <taxon>Planctomycetia</taxon>
        <taxon>Pirellulales</taxon>
        <taxon>Pirellulaceae</taxon>
        <taxon>Rhodopirellula</taxon>
    </lineage>
</organism>
<feature type="transmembrane region" description="Helical" evidence="6">
    <location>
        <begin position="198"/>
        <end position="220"/>
    </location>
</feature>
<dbReference type="Proteomes" id="UP001430306">
    <property type="component" value="Unassembled WGS sequence"/>
</dbReference>
<keyword evidence="5 6" id="KW-0472">Membrane</keyword>
<dbReference type="InterPro" id="IPR050475">
    <property type="entry name" value="Prenyltransferase_related"/>
</dbReference>
<comment type="subcellular location">
    <subcellularLocation>
        <location evidence="1">Membrane</location>
        <topology evidence="1">Multi-pass membrane protein</topology>
    </subcellularLocation>
</comment>
<accession>A0ABS8NFC0</accession>
<keyword evidence="8" id="KW-1185">Reference proteome</keyword>
<protein>
    <submittedName>
        <fullName evidence="7">UbiA family prenyltransferase</fullName>
    </submittedName>
</protein>
<keyword evidence="3 6" id="KW-0812">Transmembrane</keyword>
<feature type="transmembrane region" description="Helical" evidence="6">
    <location>
        <begin position="29"/>
        <end position="50"/>
    </location>
</feature>
<comment type="caution">
    <text evidence="7">The sequence shown here is derived from an EMBL/GenBank/DDBJ whole genome shotgun (WGS) entry which is preliminary data.</text>
</comment>
<feature type="transmembrane region" description="Helical" evidence="6">
    <location>
        <begin position="269"/>
        <end position="290"/>
    </location>
</feature>
<keyword evidence="4 6" id="KW-1133">Transmembrane helix</keyword>
<feature type="transmembrane region" description="Helical" evidence="6">
    <location>
        <begin position="57"/>
        <end position="76"/>
    </location>
</feature>
<evidence type="ECO:0000256" key="3">
    <source>
        <dbReference type="ARBA" id="ARBA00022692"/>
    </source>
</evidence>
<dbReference type="Pfam" id="PF01040">
    <property type="entry name" value="UbiA"/>
    <property type="match status" value="1"/>
</dbReference>
<dbReference type="EMBL" id="JAJKFW010000018">
    <property type="protein sequence ID" value="MCC9642218.1"/>
    <property type="molecule type" value="Genomic_DNA"/>
</dbReference>
<feature type="transmembrane region" description="Helical" evidence="6">
    <location>
        <begin position="311"/>
        <end position="340"/>
    </location>
</feature>
<feature type="transmembrane region" description="Helical" evidence="6">
    <location>
        <begin position="116"/>
        <end position="145"/>
    </location>
</feature>
<evidence type="ECO:0000256" key="1">
    <source>
        <dbReference type="ARBA" id="ARBA00004141"/>
    </source>
</evidence>
<reference evidence="7" key="1">
    <citation type="submission" date="2021-11" db="EMBL/GenBank/DDBJ databases">
        <title>Genome sequence.</title>
        <authorList>
            <person name="Sun Q."/>
        </authorList>
    </citation>
    <scope>NUCLEOTIDE SEQUENCE</scope>
    <source>
        <strain evidence="7">JC740</strain>
    </source>
</reference>
<dbReference type="PANTHER" id="PTHR42723">
    <property type="entry name" value="CHLOROPHYLL SYNTHASE"/>
    <property type="match status" value="1"/>
</dbReference>
<evidence type="ECO:0000313" key="7">
    <source>
        <dbReference type="EMBL" id="MCC9642218.1"/>
    </source>
</evidence>
<keyword evidence="2" id="KW-1003">Cell membrane</keyword>
<dbReference type="InterPro" id="IPR000537">
    <property type="entry name" value="UbiA_prenyltransferase"/>
</dbReference>
<evidence type="ECO:0000256" key="2">
    <source>
        <dbReference type="ARBA" id="ARBA00022475"/>
    </source>
</evidence>
<sequence length="352" mass="37902">MNSASSTDTDLPLSARLFVWAKLVRLPNAFTVIADVSAAFLLVLGASGWLRSGDDAVASVWGSLALVIGSGVALYWGGMVLNDVFDVRADRRARSGRPLPQREIRLADARRAGWGFLLIGCGLAFFVDLVPGAIALVLSGCIVAYDGPFKRTRIAPVLMGGCRVLSFLLGATSAHAIIPKSVWQGRLLVLGEPIGWHITPVTLAFAFGMGLYITGVTTFARREAIGDRSFHLPLGWFEMAAGGVLLAFAPRAAVWFAEQGTTVRWTEGWQIDPVVIFPATIALMIVPTLVRGWNAWQSPSPKRIQFTIKSAIMAIIPLMAAITMLGAGAIPSLCIFALILPSMRLARRFRVT</sequence>
<proteinExistence type="predicted"/>
<evidence type="ECO:0000256" key="6">
    <source>
        <dbReference type="SAM" id="Phobius"/>
    </source>
</evidence>
<gene>
    <name evidence="7" type="ORF">LOC71_08025</name>
</gene>
<dbReference type="Gene3D" id="1.10.357.140">
    <property type="entry name" value="UbiA prenyltransferase"/>
    <property type="match status" value="1"/>
</dbReference>
<name>A0ABS8NFC0_9BACT</name>
<evidence type="ECO:0000256" key="4">
    <source>
        <dbReference type="ARBA" id="ARBA00022989"/>
    </source>
</evidence>
<dbReference type="InterPro" id="IPR044878">
    <property type="entry name" value="UbiA_sf"/>
</dbReference>
<dbReference type="CDD" id="cd13964">
    <property type="entry name" value="PT_UbiA_1"/>
    <property type="match status" value="1"/>
</dbReference>
<evidence type="ECO:0000313" key="8">
    <source>
        <dbReference type="Proteomes" id="UP001430306"/>
    </source>
</evidence>
<dbReference type="PANTHER" id="PTHR42723:SF1">
    <property type="entry name" value="CHLOROPHYLL SYNTHASE, CHLOROPLASTIC"/>
    <property type="match status" value="1"/>
</dbReference>
<evidence type="ECO:0000256" key="5">
    <source>
        <dbReference type="ARBA" id="ARBA00023136"/>
    </source>
</evidence>